<feature type="compositionally biased region" description="Low complexity" evidence="1">
    <location>
        <begin position="298"/>
        <end position="311"/>
    </location>
</feature>
<dbReference type="AlphaFoldDB" id="A0A6J4JIP3"/>
<feature type="non-terminal residue" evidence="2">
    <location>
        <position position="1"/>
    </location>
</feature>
<evidence type="ECO:0000256" key="1">
    <source>
        <dbReference type="SAM" id="MobiDB-lite"/>
    </source>
</evidence>
<feature type="non-terminal residue" evidence="2">
    <location>
        <position position="332"/>
    </location>
</feature>
<feature type="compositionally biased region" description="Basic residues" evidence="1">
    <location>
        <begin position="85"/>
        <end position="95"/>
    </location>
</feature>
<sequence length="332" mass="34620">DRGDPPGAGRGRRGLHLLDRHGLGGVPGLRAGRGRGNAGAARPGEPLRKGGRRALGRRIGGASDRHGGDPSAPPRRCLRDLPHVRSARMPRHRARAAPAGAGRGPRAGRRRQAHGALDRHPLRGGAPLLRKARLCPPGRHPHPGRPLEVAGIPLRQARARAGGRGAGRRGGGERGAAAVAHPGGLRGGRRLRRLLPAAGAGAGTRGLAQSLRRGRGRNPRAAGGVARRRPGGHGADQPRHAGEPAPPRRDRTPAGGPAGAGHRHRPCLDAARRTGRAPAGPGLAHLGDARGRSRRAALPRPRLAGGRARAGLRAERRPHARRRRVPVEAPRL</sequence>
<evidence type="ECO:0000313" key="2">
    <source>
        <dbReference type="EMBL" id="CAA9280229.1"/>
    </source>
</evidence>
<name>A0A6J4JIP3_9PROT</name>
<organism evidence="2">
    <name type="scientific">uncultured Acetobacteraceae bacterium</name>
    <dbReference type="NCBI Taxonomy" id="169975"/>
    <lineage>
        <taxon>Bacteria</taxon>
        <taxon>Pseudomonadati</taxon>
        <taxon>Pseudomonadota</taxon>
        <taxon>Alphaproteobacteria</taxon>
        <taxon>Acetobacterales</taxon>
        <taxon>Acetobacteraceae</taxon>
        <taxon>environmental samples</taxon>
    </lineage>
</organism>
<proteinExistence type="predicted"/>
<feature type="region of interest" description="Disordered" evidence="1">
    <location>
        <begin position="1"/>
        <end position="123"/>
    </location>
</feature>
<dbReference type="EMBL" id="CADCTG010000282">
    <property type="protein sequence ID" value="CAA9280229.1"/>
    <property type="molecule type" value="Genomic_DNA"/>
</dbReference>
<feature type="region of interest" description="Disordered" evidence="1">
    <location>
        <begin position="161"/>
        <end position="332"/>
    </location>
</feature>
<accession>A0A6J4JIP3</accession>
<gene>
    <name evidence="2" type="ORF">AVDCRST_MAG08-3717</name>
</gene>
<reference evidence="2" key="1">
    <citation type="submission" date="2020-02" db="EMBL/GenBank/DDBJ databases">
        <authorList>
            <person name="Meier V. D."/>
        </authorList>
    </citation>
    <scope>NUCLEOTIDE SEQUENCE</scope>
    <source>
        <strain evidence="2">AVDCRST_MAG08</strain>
    </source>
</reference>
<protein>
    <submittedName>
        <fullName evidence="2">Uncharacterized protein</fullName>
    </submittedName>
</protein>
<feature type="compositionally biased region" description="Basic and acidic residues" evidence="1">
    <location>
        <begin position="236"/>
        <end position="252"/>
    </location>
</feature>